<dbReference type="GO" id="GO:0043190">
    <property type="term" value="C:ATP-binding cassette (ABC) transporter complex"/>
    <property type="evidence" value="ECO:0007669"/>
    <property type="project" value="InterPro"/>
</dbReference>
<dbReference type="InterPro" id="IPR007210">
    <property type="entry name" value="ABC_Gly_betaine_transp_sub-bd"/>
</dbReference>
<dbReference type="HOGENOM" id="CLU_2179041_0_0_7"/>
<evidence type="ECO:0000313" key="2">
    <source>
        <dbReference type="EMBL" id="ETW92758.1"/>
    </source>
</evidence>
<gene>
    <name evidence="2" type="ORF">ETSY1_42280</name>
</gene>
<evidence type="ECO:0000259" key="1">
    <source>
        <dbReference type="Pfam" id="PF04069"/>
    </source>
</evidence>
<dbReference type="EMBL" id="AZHW01001383">
    <property type="protein sequence ID" value="ETW92758.1"/>
    <property type="molecule type" value="Genomic_DNA"/>
</dbReference>
<dbReference type="Gene3D" id="3.40.190.10">
    <property type="entry name" value="Periplasmic binding protein-like II"/>
    <property type="match status" value="1"/>
</dbReference>
<dbReference type="Proteomes" id="UP000019141">
    <property type="component" value="Unassembled WGS sequence"/>
</dbReference>
<dbReference type="GO" id="GO:0022857">
    <property type="term" value="F:transmembrane transporter activity"/>
    <property type="evidence" value="ECO:0007669"/>
    <property type="project" value="InterPro"/>
</dbReference>
<dbReference type="SUPFAM" id="SSF53850">
    <property type="entry name" value="Periplasmic binding protein-like II"/>
    <property type="match status" value="1"/>
</dbReference>
<dbReference type="Pfam" id="PF04069">
    <property type="entry name" value="OpuAC"/>
    <property type="match status" value="1"/>
</dbReference>
<accession>W4L3T1</accession>
<dbReference type="AlphaFoldDB" id="W4L3T1"/>
<evidence type="ECO:0000313" key="3">
    <source>
        <dbReference type="Proteomes" id="UP000019141"/>
    </source>
</evidence>
<keyword evidence="3" id="KW-1185">Reference proteome</keyword>
<organism evidence="2 3">
    <name type="scientific">Entotheonella factor</name>
    <dbReference type="NCBI Taxonomy" id="1429438"/>
    <lineage>
        <taxon>Bacteria</taxon>
        <taxon>Pseudomonadati</taxon>
        <taxon>Nitrospinota/Tectimicrobiota group</taxon>
        <taxon>Candidatus Tectimicrobiota</taxon>
        <taxon>Candidatus Entotheonellia</taxon>
        <taxon>Candidatus Entotheonellales</taxon>
        <taxon>Candidatus Entotheonellaceae</taxon>
        <taxon>Candidatus Entotheonella</taxon>
    </lineage>
</organism>
<proteinExistence type="predicted"/>
<comment type="caution">
    <text evidence="2">The sequence shown here is derived from an EMBL/GenBank/DDBJ whole genome shotgun (WGS) entry which is preliminary data.</text>
</comment>
<sequence>MRRLEEPPFDGFAMVSKKGAPRYKSDGCWNMILPRESTDWLNQSRVTCAWPDAKVYVAFSVSLFKRAPNVARFLQQVAFDADMLNEWIWQIGKQGRKPAAVASEWVKTHPDIVKTWLADIEP</sequence>
<name>W4L3T1_ENTF1</name>
<protein>
    <recommendedName>
        <fullName evidence="1">ABC-type glycine betaine transport system substrate-binding domain-containing protein</fullName>
    </recommendedName>
</protein>
<feature type="domain" description="ABC-type glycine betaine transport system substrate-binding" evidence="1">
    <location>
        <begin position="51"/>
        <end position="107"/>
    </location>
</feature>
<reference evidence="2 3" key="1">
    <citation type="journal article" date="2014" name="Nature">
        <title>An environmental bacterial taxon with a large and distinct metabolic repertoire.</title>
        <authorList>
            <person name="Wilson M.C."/>
            <person name="Mori T."/>
            <person name="Ruckert C."/>
            <person name="Uria A.R."/>
            <person name="Helf M.J."/>
            <person name="Takada K."/>
            <person name="Gernert C."/>
            <person name="Steffens U.A."/>
            <person name="Heycke N."/>
            <person name="Schmitt S."/>
            <person name="Rinke C."/>
            <person name="Helfrich E.J."/>
            <person name="Brachmann A.O."/>
            <person name="Gurgui C."/>
            <person name="Wakimoto T."/>
            <person name="Kracht M."/>
            <person name="Crusemann M."/>
            <person name="Hentschel U."/>
            <person name="Abe I."/>
            <person name="Matsunaga S."/>
            <person name="Kalinowski J."/>
            <person name="Takeyama H."/>
            <person name="Piel J."/>
        </authorList>
    </citation>
    <scope>NUCLEOTIDE SEQUENCE [LARGE SCALE GENOMIC DNA]</scope>
    <source>
        <strain evidence="3">TSY1</strain>
    </source>
</reference>